<dbReference type="Gene3D" id="3.90.550.10">
    <property type="entry name" value="Spore Coat Polysaccharide Biosynthesis Protein SpsA, Chain A"/>
    <property type="match status" value="1"/>
</dbReference>
<dbReference type="PROSITE" id="PS00101">
    <property type="entry name" value="HEXAPEP_TRANSFERASES"/>
    <property type="match status" value="1"/>
</dbReference>
<keyword evidence="7" id="KW-1185">Reference proteome</keyword>
<feature type="domain" description="EIF2B subunit epsilon/gamma LbH" evidence="5">
    <location>
        <begin position="247"/>
        <end position="331"/>
    </location>
</feature>
<dbReference type="Pfam" id="PF25084">
    <property type="entry name" value="LbH_EIF2B"/>
    <property type="match status" value="1"/>
</dbReference>
<name>A0A1I5XZU0_9FIRM</name>
<dbReference type="RefSeq" id="WP_092282699.1">
    <property type="nucleotide sequence ID" value="NZ_FOXR01000033.1"/>
</dbReference>
<sequence>MKALFLVGGMGTRLRPLTNKIPKPMVPIMGKPLLERSILNLKNVGIDEVVLSTCYRAQYIQRHFGDGERFGMKIHHVKEDIPLGTGGAIKNAEEYFDDTFLIFNSDILSDIDLRELIKYHREKAADVTIAVTQVDNPSMYGVIEYDENDYAISFKEKPQPHEITSNFINAGVYVFEPKVLEEIPAGRAVSVEREVFPQLLEKGYKIAVYKGCSYWIDIGTPEKYLQAHIDIMAGKCRVSGLDLSGKGIYKGQGSDIHSSVKIQGPVYIGANVKIEENASIGPNAIIGNNVHIGRGAKIVGSVIWDDVVVENGAKLVNTIVASNCRIKQGCEHYRTVYAEEDSRTMAI</sequence>
<evidence type="ECO:0000259" key="5">
    <source>
        <dbReference type="Pfam" id="PF25084"/>
    </source>
</evidence>
<dbReference type="InterPro" id="IPR005835">
    <property type="entry name" value="NTP_transferase_dom"/>
</dbReference>
<dbReference type="GO" id="GO:0016740">
    <property type="term" value="F:transferase activity"/>
    <property type="evidence" value="ECO:0007669"/>
    <property type="project" value="UniProtKB-KW"/>
</dbReference>
<accession>A0A1I5XZU0</accession>
<dbReference type="InterPro" id="IPR056764">
    <property type="entry name" value="LbH_EIF2B3/5"/>
</dbReference>
<comment type="subcellular location">
    <subcellularLocation>
        <location evidence="1">Cytoplasm</location>
        <location evidence="1">Cytosol</location>
    </subcellularLocation>
</comment>
<dbReference type="Gene3D" id="2.160.10.10">
    <property type="entry name" value="Hexapeptide repeat proteins"/>
    <property type="match status" value="1"/>
</dbReference>
<dbReference type="STRING" id="937334.SAMN05444406_13314"/>
<proteinExistence type="predicted"/>
<feature type="domain" description="Nucleotidyl transferase" evidence="4">
    <location>
        <begin position="2"/>
        <end position="231"/>
    </location>
</feature>
<dbReference type="AlphaFoldDB" id="A0A1I5XZU0"/>
<evidence type="ECO:0000259" key="4">
    <source>
        <dbReference type="Pfam" id="PF00483"/>
    </source>
</evidence>
<dbReference type="OrthoDB" id="9803871at2"/>
<evidence type="ECO:0000313" key="6">
    <source>
        <dbReference type="EMBL" id="SFQ37522.1"/>
    </source>
</evidence>
<keyword evidence="2" id="KW-0963">Cytoplasm</keyword>
<evidence type="ECO:0000256" key="3">
    <source>
        <dbReference type="ARBA" id="ARBA00022679"/>
    </source>
</evidence>
<dbReference type="CDD" id="cd04181">
    <property type="entry name" value="NTP_transferase"/>
    <property type="match status" value="1"/>
</dbReference>
<dbReference type="InterPro" id="IPR029044">
    <property type="entry name" value="Nucleotide-diphossugar_trans"/>
</dbReference>
<reference evidence="6 7" key="1">
    <citation type="submission" date="2016-10" db="EMBL/GenBank/DDBJ databases">
        <authorList>
            <person name="de Groot N.N."/>
        </authorList>
    </citation>
    <scope>NUCLEOTIDE SEQUENCE [LARGE SCALE GENOMIC DNA]</scope>
    <source>
        <strain evidence="6 7">DSM 20678</strain>
    </source>
</reference>
<evidence type="ECO:0000256" key="1">
    <source>
        <dbReference type="ARBA" id="ARBA00004514"/>
    </source>
</evidence>
<dbReference type="Pfam" id="PF00483">
    <property type="entry name" value="NTP_transferase"/>
    <property type="match status" value="1"/>
</dbReference>
<protein>
    <submittedName>
        <fullName evidence="6">Nucleotidyltransferase</fullName>
    </submittedName>
</protein>
<dbReference type="Proteomes" id="UP000198577">
    <property type="component" value="Unassembled WGS sequence"/>
</dbReference>
<dbReference type="EMBL" id="FOXR01000033">
    <property type="protein sequence ID" value="SFQ37522.1"/>
    <property type="molecule type" value="Genomic_DNA"/>
</dbReference>
<dbReference type="InterPro" id="IPR018357">
    <property type="entry name" value="Hexapep_transf_CS"/>
</dbReference>
<dbReference type="PANTHER" id="PTHR22572">
    <property type="entry name" value="SUGAR-1-PHOSPHATE GUANYL TRANSFERASE"/>
    <property type="match status" value="1"/>
</dbReference>
<evidence type="ECO:0000256" key="2">
    <source>
        <dbReference type="ARBA" id="ARBA00022490"/>
    </source>
</evidence>
<keyword evidence="3 6" id="KW-0808">Transferase</keyword>
<dbReference type="FunFam" id="3.90.550.10:FF:000013">
    <property type="entry name" value="mannose-1-phosphate guanyltransferase beta"/>
    <property type="match status" value="1"/>
</dbReference>
<organism evidence="6 7">
    <name type="scientific">Caldicoprobacter faecalis</name>
    <dbReference type="NCBI Taxonomy" id="937334"/>
    <lineage>
        <taxon>Bacteria</taxon>
        <taxon>Bacillati</taxon>
        <taxon>Bacillota</taxon>
        <taxon>Clostridia</taxon>
        <taxon>Caldicoprobacterales</taxon>
        <taxon>Caldicoprobacteraceae</taxon>
        <taxon>Caldicoprobacter</taxon>
    </lineage>
</organism>
<evidence type="ECO:0000313" key="7">
    <source>
        <dbReference type="Proteomes" id="UP000198577"/>
    </source>
</evidence>
<gene>
    <name evidence="6" type="ORF">SAMN05444406_13314</name>
</gene>
<dbReference type="InterPro" id="IPR050486">
    <property type="entry name" value="Mannose-1P_guanyltransferase"/>
</dbReference>
<dbReference type="SUPFAM" id="SSF53448">
    <property type="entry name" value="Nucleotide-diphospho-sugar transferases"/>
    <property type="match status" value="1"/>
</dbReference>